<evidence type="ECO:0000313" key="2">
    <source>
        <dbReference type="EMBL" id="QDS93396.1"/>
    </source>
</evidence>
<dbReference type="PANTHER" id="PTHR34512">
    <property type="entry name" value="CELL SURFACE PROTEIN"/>
    <property type="match status" value="1"/>
</dbReference>
<dbReference type="Pfam" id="PF13360">
    <property type="entry name" value="PQQ_2"/>
    <property type="match status" value="2"/>
</dbReference>
<dbReference type="SUPFAM" id="SSF50998">
    <property type="entry name" value="Quinoprotein alcohol dehydrogenase-like"/>
    <property type="match status" value="1"/>
</dbReference>
<evidence type="ECO:0000313" key="3">
    <source>
        <dbReference type="Proteomes" id="UP000320672"/>
    </source>
</evidence>
<feature type="domain" description="Pyrrolo-quinoline quinone repeat" evidence="1">
    <location>
        <begin position="164"/>
        <end position="360"/>
    </location>
</feature>
<dbReference type="RefSeq" id="WP_145351571.1">
    <property type="nucleotide sequence ID" value="NZ_CP036262.1"/>
</dbReference>
<reference evidence="2 3" key="1">
    <citation type="submission" date="2019-02" db="EMBL/GenBank/DDBJ databases">
        <title>Deep-cultivation of Planctomycetes and their phenomic and genomic characterization uncovers novel biology.</title>
        <authorList>
            <person name="Wiegand S."/>
            <person name="Jogler M."/>
            <person name="Boedeker C."/>
            <person name="Pinto D."/>
            <person name="Vollmers J."/>
            <person name="Rivas-Marin E."/>
            <person name="Kohn T."/>
            <person name="Peeters S.H."/>
            <person name="Heuer A."/>
            <person name="Rast P."/>
            <person name="Oberbeckmann S."/>
            <person name="Bunk B."/>
            <person name="Jeske O."/>
            <person name="Meyerdierks A."/>
            <person name="Storesund J.E."/>
            <person name="Kallscheuer N."/>
            <person name="Luecker S."/>
            <person name="Lage O.M."/>
            <person name="Pohl T."/>
            <person name="Merkel B.J."/>
            <person name="Hornburger P."/>
            <person name="Mueller R.-W."/>
            <person name="Bruemmer F."/>
            <person name="Labrenz M."/>
            <person name="Spormann A.M."/>
            <person name="Op den Camp H."/>
            <person name="Overmann J."/>
            <person name="Amann R."/>
            <person name="Jetten M.S.M."/>
            <person name="Mascher T."/>
            <person name="Medema M.H."/>
            <person name="Devos D.P."/>
            <person name="Kaster A.-K."/>
            <person name="Ovreas L."/>
            <person name="Rohde M."/>
            <person name="Galperin M.Y."/>
            <person name="Jogler C."/>
        </authorList>
    </citation>
    <scope>NUCLEOTIDE SEQUENCE [LARGE SCALE GENOMIC DNA]</scope>
    <source>
        <strain evidence="2 3">FF011L</strain>
    </source>
</reference>
<organism evidence="2 3">
    <name type="scientific">Roseimaritima multifibrata</name>
    <dbReference type="NCBI Taxonomy" id="1930274"/>
    <lineage>
        <taxon>Bacteria</taxon>
        <taxon>Pseudomonadati</taxon>
        <taxon>Planctomycetota</taxon>
        <taxon>Planctomycetia</taxon>
        <taxon>Pirellulales</taxon>
        <taxon>Pirellulaceae</taxon>
        <taxon>Roseimaritima</taxon>
    </lineage>
</organism>
<evidence type="ECO:0000259" key="1">
    <source>
        <dbReference type="Pfam" id="PF13360"/>
    </source>
</evidence>
<dbReference type="EMBL" id="CP036262">
    <property type="protein sequence ID" value="QDS93396.1"/>
    <property type="molecule type" value="Genomic_DNA"/>
</dbReference>
<dbReference type="InterPro" id="IPR011047">
    <property type="entry name" value="Quinoprotein_ADH-like_sf"/>
</dbReference>
<protein>
    <submittedName>
        <fullName evidence="2">Outer membrane biogenesis protein BamB</fullName>
    </submittedName>
</protein>
<accession>A0A517MEX2</accession>
<proteinExistence type="predicted"/>
<dbReference type="Gene3D" id="2.130.10.10">
    <property type="entry name" value="YVTN repeat-like/Quinoprotein amine dehydrogenase"/>
    <property type="match status" value="2"/>
</dbReference>
<dbReference type="InterPro" id="IPR018391">
    <property type="entry name" value="PQQ_b-propeller_rpt"/>
</dbReference>
<sequence>MNYLLVSLLVLATGQPDQWPAFLGAGATPIPAESVPLHWSPTEQIAWQANVPGHGQSSPVIYDGKVFVTSVEGPNKETFHTLCFDLNSGEELWRRSVENSTPVPNSYYVSRAAPTPAVDQGRVMVLFESGDCVAYDHAGDLLWQRAFSKDNGPLTAEFGLGASPCQTESKLFVLLEPEVDGVLLAIDKVTGKTVWQTPRKPRKSWSSPAVLKIGESTQVVVSSDGTVDGFDAETGDLLWTFDDIGGNTATTPIDIGEGRFLVGASPGRNGEKSKFSPDSNGMLQVSLQGGKWTVQRKWAATGATPSWASPIVHQGLAYWINRAGVVYCFDVASGEKVYTERSPQSAWATPVGIGDRIYLFGKEGLVTVLAAGREFKVLAENETWNDETLPAEAPLSTEEPTEERRRAAAMFARPTLYGVAIADGKIVMRVGNALFCAEATE</sequence>
<dbReference type="SMART" id="SM00564">
    <property type="entry name" value="PQQ"/>
    <property type="match status" value="3"/>
</dbReference>
<dbReference type="OrthoDB" id="244732at2"/>
<dbReference type="Proteomes" id="UP000320672">
    <property type="component" value="Chromosome"/>
</dbReference>
<dbReference type="InterPro" id="IPR015943">
    <property type="entry name" value="WD40/YVTN_repeat-like_dom_sf"/>
</dbReference>
<gene>
    <name evidence="2" type="ORF">FF011L_21660</name>
</gene>
<dbReference type="InterPro" id="IPR002372">
    <property type="entry name" value="PQQ_rpt_dom"/>
</dbReference>
<feature type="domain" description="Pyrrolo-quinoline quinone repeat" evidence="1">
    <location>
        <begin position="42"/>
        <end position="151"/>
    </location>
</feature>
<keyword evidence="3" id="KW-1185">Reference proteome</keyword>
<dbReference type="PANTHER" id="PTHR34512:SF30">
    <property type="entry name" value="OUTER MEMBRANE PROTEIN ASSEMBLY FACTOR BAMB"/>
    <property type="match status" value="1"/>
</dbReference>
<name>A0A517MEX2_9BACT</name>
<dbReference type="AlphaFoldDB" id="A0A517MEX2"/>
<dbReference type="KEGG" id="rml:FF011L_21660"/>